<comment type="caution">
    <text evidence="2">The sequence shown here is derived from an EMBL/GenBank/DDBJ whole genome shotgun (WGS) entry which is preliminary data.</text>
</comment>
<reference evidence="3" key="1">
    <citation type="submission" date="2023-07" db="EMBL/GenBank/DDBJ databases">
        <authorList>
            <person name="Luz R."/>
            <person name="Cordeiro R."/>
            <person name="Fonseca A."/>
            <person name="Goncalves V."/>
        </authorList>
    </citation>
    <scope>NUCLEOTIDE SEQUENCE [LARGE SCALE GENOMIC DNA]</scope>
    <source>
        <strain evidence="3">BACA0444</strain>
    </source>
</reference>
<evidence type="ECO:0000313" key="2">
    <source>
        <dbReference type="EMBL" id="MDS3861381.1"/>
    </source>
</evidence>
<gene>
    <name evidence="2" type="ORF">RIF25_11245</name>
</gene>
<protein>
    <submittedName>
        <fullName evidence="2">Uncharacterized protein</fullName>
    </submittedName>
</protein>
<accession>A0AAE4FUQ7</accession>
<evidence type="ECO:0000313" key="3">
    <source>
        <dbReference type="Proteomes" id="UP001268256"/>
    </source>
</evidence>
<proteinExistence type="predicted"/>
<dbReference type="Proteomes" id="UP001268256">
    <property type="component" value="Unassembled WGS sequence"/>
</dbReference>
<keyword evidence="3" id="KW-1185">Reference proteome</keyword>
<organism evidence="2 3">
    <name type="scientific">Pseudocalidococcus azoricus BACA0444</name>
    <dbReference type="NCBI Taxonomy" id="2918990"/>
    <lineage>
        <taxon>Bacteria</taxon>
        <taxon>Bacillati</taxon>
        <taxon>Cyanobacteriota</taxon>
        <taxon>Cyanophyceae</taxon>
        <taxon>Acaryochloridales</taxon>
        <taxon>Thermosynechococcaceae</taxon>
        <taxon>Pseudocalidococcus</taxon>
        <taxon>Pseudocalidococcus azoricus</taxon>
    </lineage>
</organism>
<dbReference type="AlphaFoldDB" id="A0AAE4FUQ7"/>
<feature type="region of interest" description="Disordered" evidence="1">
    <location>
        <begin position="164"/>
        <end position="210"/>
    </location>
</feature>
<sequence>MITLLSLFSGSLGLSLVVTSQWWFWLSDQALVQQEEEEDLTQYQTPPNPTATAPKTNTVGWEFKIVRAQRSIFQQPETLKTVCQEESQGGWILLEKLDDRRLRFKRPTTCRKQTNPNPNYDPYRSFYGSRWSLTPILSGIIAVTMTALPAYLAYRLVSLQLSSPSAPPASLSPPPRPLPSDPLGDPPSNPAVLDAPFTPPAPPLLPSPGP</sequence>
<feature type="compositionally biased region" description="Pro residues" evidence="1">
    <location>
        <begin position="165"/>
        <end position="189"/>
    </location>
</feature>
<name>A0AAE4FUQ7_9CYAN</name>
<dbReference type="EMBL" id="JAVMIP010000011">
    <property type="protein sequence ID" value="MDS3861381.1"/>
    <property type="molecule type" value="Genomic_DNA"/>
</dbReference>
<evidence type="ECO:0000256" key="1">
    <source>
        <dbReference type="SAM" id="MobiDB-lite"/>
    </source>
</evidence>
<dbReference type="RefSeq" id="WP_322878625.1">
    <property type="nucleotide sequence ID" value="NZ_JAVMIP010000011.1"/>
</dbReference>
<feature type="compositionally biased region" description="Pro residues" evidence="1">
    <location>
        <begin position="197"/>
        <end position="210"/>
    </location>
</feature>